<feature type="domain" description="NmrA-like" evidence="1">
    <location>
        <begin position="20"/>
        <end position="85"/>
    </location>
</feature>
<keyword evidence="3" id="KW-1185">Reference proteome</keyword>
<name>A0A5J5B0C9_9ASTE</name>
<protein>
    <recommendedName>
        <fullName evidence="1">NmrA-like domain-containing protein</fullName>
    </recommendedName>
</protein>
<sequence>MGNIRMMMRLQSLLCKVYVIYNDDGDIATYTIKAVDDPITLNKVLHFRLPKNIYTVNELVSLWEKKSGKTLERTYVLEEQLLKDIQVK</sequence>
<reference evidence="2 3" key="1">
    <citation type="submission" date="2019-09" db="EMBL/GenBank/DDBJ databases">
        <title>A chromosome-level genome assembly of the Chinese tupelo Nyssa sinensis.</title>
        <authorList>
            <person name="Yang X."/>
            <person name="Kang M."/>
            <person name="Yang Y."/>
            <person name="Xiong H."/>
            <person name="Wang M."/>
            <person name="Zhang Z."/>
            <person name="Wang Z."/>
            <person name="Wu H."/>
            <person name="Ma T."/>
            <person name="Liu J."/>
            <person name="Xi Z."/>
        </authorList>
    </citation>
    <scope>NUCLEOTIDE SEQUENCE [LARGE SCALE GENOMIC DNA]</scope>
    <source>
        <strain evidence="2">J267</strain>
        <tissue evidence="2">Leaf</tissue>
    </source>
</reference>
<dbReference type="PANTHER" id="PTHR43349:SF93">
    <property type="entry name" value="ISOFLAVONE REDUCTASE HOMOLOG P3-RELATED"/>
    <property type="match status" value="1"/>
</dbReference>
<evidence type="ECO:0000313" key="3">
    <source>
        <dbReference type="Proteomes" id="UP000325577"/>
    </source>
</evidence>
<accession>A0A5J5B0C9</accession>
<dbReference type="InterPro" id="IPR050608">
    <property type="entry name" value="NmrA-type/Isoflavone_red_sf"/>
</dbReference>
<dbReference type="InterPro" id="IPR036291">
    <property type="entry name" value="NAD(P)-bd_dom_sf"/>
</dbReference>
<dbReference type="SUPFAM" id="SSF51735">
    <property type="entry name" value="NAD(P)-binding Rossmann-fold domains"/>
    <property type="match status" value="1"/>
</dbReference>
<dbReference type="EMBL" id="CM018040">
    <property type="protein sequence ID" value="KAA8535372.1"/>
    <property type="molecule type" value="Genomic_DNA"/>
</dbReference>
<dbReference type="Pfam" id="PF05368">
    <property type="entry name" value="NmrA"/>
    <property type="match status" value="1"/>
</dbReference>
<evidence type="ECO:0000313" key="2">
    <source>
        <dbReference type="EMBL" id="KAA8535372.1"/>
    </source>
</evidence>
<organism evidence="2 3">
    <name type="scientific">Nyssa sinensis</name>
    <dbReference type="NCBI Taxonomy" id="561372"/>
    <lineage>
        <taxon>Eukaryota</taxon>
        <taxon>Viridiplantae</taxon>
        <taxon>Streptophyta</taxon>
        <taxon>Embryophyta</taxon>
        <taxon>Tracheophyta</taxon>
        <taxon>Spermatophyta</taxon>
        <taxon>Magnoliopsida</taxon>
        <taxon>eudicotyledons</taxon>
        <taxon>Gunneridae</taxon>
        <taxon>Pentapetalae</taxon>
        <taxon>asterids</taxon>
        <taxon>Cornales</taxon>
        <taxon>Nyssaceae</taxon>
        <taxon>Nyssa</taxon>
    </lineage>
</organism>
<evidence type="ECO:0000259" key="1">
    <source>
        <dbReference type="Pfam" id="PF05368"/>
    </source>
</evidence>
<dbReference type="InterPro" id="IPR008030">
    <property type="entry name" value="NmrA-like"/>
</dbReference>
<dbReference type="Gene3D" id="3.90.25.10">
    <property type="entry name" value="UDP-galactose 4-epimerase, domain 1"/>
    <property type="match status" value="1"/>
</dbReference>
<dbReference type="OrthoDB" id="419598at2759"/>
<dbReference type="PANTHER" id="PTHR43349">
    <property type="entry name" value="PINORESINOL REDUCTASE-RELATED"/>
    <property type="match status" value="1"/>
</dbReference>
<dbReference type="AlphaFoldDB" id="A0A5J5B0C9"/>
<proteinExistence type="predicted"/>
<gene>
    <name evidence="2" type="ORF">F0562_030375</name>
</gene>
<dbReference type="Proteomes" id="UP000325577">
    <property type="component" value="Linkage Group LG17"/>
</dbReference>